<feature type="region of interest" description="Disordered" evidence="2">
    <location>
        <begin position="1"/>
        <end position="90"/>
    </location>
</feature>
<reference evidence="3" key="1">
    <citation type="submission" date="2020-02" db="EMBL/GenBank/DDBJ databases">
        <authorList>
            <person name="Palmer J.M."/>
        </authorList>
    </citation>
    <scope>NUCLEOTIDE SEQUENCE</scope>
    <source>
        <strain evidence="3">EPUS1.4</strain>
        <tissue evidence="3">Thallus</tissue>
    </source>
</reference>
<evidence type="ECO:0000256" key="1">
    <source>
        <dbReference type="SAM" id="Coils"/>
    </source>
</evidence>
<comment type="caution">
    <text evidence="3">The sequence shown here is derived from an EMBL/GenBank/DDBJ whole genome shotgun (WGS) entry which is preliminary data.</text>
</comment>
<keyword evidence="1" id="KW-0175">Coiled coil</keyword>
<evidence type="ECO:0000256" key="2">
    <source>
        <dbReference type="SAM" id="MobiDB-lite"/>
    </source>
</evidence>
<keyword evidence="4" id="KW-1185">Reference proteome</keyword>
<proteinExistence type="predicted"/>
<feature type="coiled-coil region" evidence="1">
    <location>
        <begin position="195"/>
        <end position="234"/>
    </location>
</feature>
<protein>
    <submittedName>
        <fullName evidence="3">Uncharacterized protein</fullName>
    </submittedName>
</protein>
<evidence type="ECO:0000313" key="4">
    <source>
        <dbReference type="Proteomes" id="UP000606974"/>
    </source>
</evidence>
<feature type="region of interest" description="Disordered" evidence="2">
    <location>
        <begin position="135"/>
        <end position="177"/>
    </location>
</feature>
<dbReference type="Proteomes" id="UP000606974">
    <property type="component" value="Unassembled WGS sequence"/>
</dbReference>
<feature type="compositionally biased region" description="Polar residues" evidence="2">
    <location>
        <begin position="30"/>
        <end position="43"/>
    </location>
</feature>
<sequence>MTDDDTSRGRSAGRKPATKRRLSSKRRFSPTWTSSDPVPSSETDSTDHTTFRPSPPSVSEAPPATSEDIFPPLNRTDRFRPPTPPLLTPNQSAQRYLRAARLALLYQLGHQHPLMTRVRLNGSLKLTAFQTCRRSSPTENMFQRPRPTSLAEKSRQAAQRRSRLSNELRGDDQGNSVEPSFEELLVSTCSTTQLVEAYMIQAKKEEVERRKAQRDEAKRANAQLEREIRGLNEVLFHQCAVLIDEMEEDIIFPMEIGVAI</sequence>
<gene>
    <name evidence="3" type="ORF">GJ744_002224</name>
</gene>
<feature type="compositionally biased region" description="Basic residues" evidence="2">
    <location>
        <begin position="11"/>
        <end position="28"/>
    </location>
</feature>
<organism evidence="3 4">
    <name type="scientific">Endocarpon pusillum</name>
    <dbReference type="NCBI Taxonomy" id="364733"/>
    <lineage>
        <taxon>Eukaryota</taxon>
        <taxon>Fungi</taxon>
        <taxon>Dikarya</taxon>
        <taxon>Ascomycota</taxon>
        <taxon>Pezizomycotina</taxon>
        <taxon>Eurotiomycetes</taxon>
        <taxon>Chaetothyriomycetidae</taxon>
        <taxon>Verrucariales</taxon>
        <taxon>Verrucariaceae</taxon>
        <taxon>Endocarpon</taxon>
    </lineage>
</organism>
<accession>A0A8H7A848</accession>
<feature type="compositionally biased region" description="Low complexity" evidence="2">
    <location>
        <begin position="57"/>
        <end position="67"/>
    </location>
</feature>
<dbReference type="AlphaFoldDB" id="A0A8H7A848"/>
<dbReference type="EMBL" id="JAACFV010000138">
    <property type="protein sequence ID" value="KAF7504420.1"/>
    <property type="molecule type" value="Genomic_DNA"/>
</dbReference>
<dbReference type="OrthoDB" id="10412323at2759"/>
<evidence type="ECO:0000313" key="3">
    <source>
        <dbReference type="EMBL" id="KAF7504420.1"/>
    </source>
</evidence>
<name>A0A8H7A848_9EURO</name>